<dbReference type="EMBL" id="BORP01000001">
    <property type="protein sequence ID" value="GIO26413.1"/>
    <property type="molecule type" value="Genomic_DNA"/>
</dbReference>
<organism evidence="7 8">
    <name type="scientific">Ornithinibacillus bavariensis</name>
    <dbReference type="NCBI Taxonomy" id="545502"/>
    <lineage>
        <taxon>Bacteria</taxon>
        <taxon>Bacillati</taxon>
        <taxon>Bacillota</taxon>
        <taxon>Bacilli</taxon>
        <taxon>Bacillales</taxon>
        <taxon>Bacillaceae</taxon>
        <taxon>Ornithinibacillus</taxon>
    </lineage>
</organism>
<keyword evidence="4" id="KW-0808">Transferase</keyword>
<comment type="caution">
    <text evidence="7">The sequence shown here is derived from an EMBL/GenBank/DDBJ whole genome shotgun (WGS) entry which is preliminary data.</text>
</comment>
<sequence length="383" mass="43887">MLKFFVALVIEGIENMEIRQKENALFLPFLKLPTGHHHVADAVMKELQNTFQTLNCEKVDILSYSYGPIERLVSTAYISWIKIMPKAYDKLYQYLAVNNQTNRSRQLVYEVLFTSFFKRLMEKNQPRILFCTHSLPSNLASVLKQKNQLQATTVNVYTDFFVNRVWGISGIDYHLVPSIRMKNFLLELGVDESTIYVTGIPIHPIFKKTSQCLSRNKRLTVLITGGSLGMGAIEKLIPTKPTIHYIVLCGKNEKLYQRLQQKNDPLITPINYIENKEKMNGIYDQVDAVVTKPGGVTVSECLMKRKPIFTCSALPGQEKVNELELKELGVIYPIDIGLGNVESHIKDFFQNKEAKTLYEEAVNVFHRHLDKKSLPEILQEICL</sequence>
<comment type="similarity">
    <text evidence="2">Belongs to the glycosyltransferase 28 family.</text>
</comment>
<comment type="subcellular location">
    <subcellularLocation>
        <location evidence="1">Membrane</location>
    </subcellularLocation>
</comment>
<feature type="domain" description="Diacylglycerol glucosyltransferase N-terminal" evidence="6">
    <location>
        <begin position="36"/>
        <end position="202"/>
    </location>
</feature>
<dbReference type="Pfam" id="PF06925">
    <property type="entry name" value="MGDG_synth"/>
    <property type="match status" value="1"/>
</dbReference>
<dbReference type="GO" id="GO:0009247">
    <property type="term" value="P:glycolipid biosynthetic process"/>
    <property type="evidence" value="ECO:0007669"/>
    <property type="project" value="InterPro"/>
</dbReference>
<dbReference type="InterPro" id="IPR050519">
    <property type="entry name" value="Glycosyltransf_28_UgtP"/>
</dbReference>
<gene>
    <name evidence="7" type="primary">ykoN</name>
    <name evidence="7" type="ORF">J43TS3_10240</name>
</gene>
<dbReference type="InterPro" id="IPR007235">
    <property type="entry name" value="Glyco_trans_28_C"/>
</dbReference>
<protein>
    <submittedName>
        <fullName evidence="7">Glycosyltransferase YkoN</fullName>
    </submittedName>
</protein>
<evidence type="ECO:0000256" key="4">
    <source>
        <dbReference type="ARBA" id="ARBA00022679"/>
    </source>
</evidence>
<evidence type="ECO:0000256" key="2">
    <source>
        <dbReference type="ARBA" id="ARBA00006962"/>
    </source>
</evidence>
<dbReference type="GO" id="GO:0016020">
    <property type="term" value="C:membrane"/>
    <property type="evidence" value="ECO:0007669"/>
    <property type="project" value="UniProtKB-SubCell"/>
</dbReference>
<dbReference type="RefSeq" id="WP_244853352.1">
    <property type="nucleotide sequence ID" value="NZ_BORP01000001.1"/>
</dbReference>
<name>A0A920C6B2_9BACI</name>
<evidence type="ECO:0000259" key="6">
    <source>
        <dbReference type="Pfam" id="PF06925"/>
    </source>
</evidence>
<dbReference type="Gene3D" id="3.40.50.2000">
    <property type="entry name" value="Glycogen Phosphorylase B"/>
    <property type="match status" value="1"/>
</dbReference>
<dbReference type="GO" id="GO:0016758">
    <property type="term" value="F:hexosyltransferase activity"/>
    <property type="evidence" value="ECO:0007669"/>
    <property type="project" value="InterPro"/>
</dbReference>
<proteinExistence type="inferred from homology"/>
<accession>A0A920C6B2</accession>
<evidence type="ECO:0000313" key="7">
    <source>
        <dbReference type="EMBL" id="GIO26413.1"/>
    </source>
</evidence>
<keyword evidence="3" id="KW-0328">Glycosyltransferase</keyword>
<dbReference type="SUPFAM" id="SSF53756">
    <property type="entry name" value="UDP-Glycosyltransferase/glycogen phosphorylase"/>
    <property type="match status" value="1"/>
</dbReference>
<dbReference type="Proteomes" id="UP000676917">
    <property type="component" value="Unassembled WGS sequence"/>
</dbReference>
<dbReference type="AlphaFoldDB" id="A0A920C6B2"/>
<evidence type="ECO:0000256" key="3">
    <source>
        <dbReference type="ARBA" id="ARBA00022676"/>
    </source>
</evidence>
<keyword evidence="8" id="KW-1185">Reference proteome</keyword>
<evidence type="ECO:0000313" key="8">
    <source>
        <dbReference type="Proteomes" id="UP000676917"/>
    </source>
</evidence>
<dbReference type="PANTHER" id="PTHR43025">
    <property type="entry name" value="MONOGALACTOSYLDIACYLGLYCEROL SYNTHASE"/>
    <property type="match status" value="1"/>
</dbReference>
<feature type="domain" description="Glycosyl transferase family 28 C-terminal" evidence="5">
    <location>
        <begin position="220"/>
        <end position="314"/>
    </location>
</feature>
<dbReference type="Pfam" id="PF04101">
    <property type="entry name" value="Glyco_tran_28_C"/>
    <property type="match status" value="1"/>
</dbReference>
<dbReference type="InterPro" id="IPR009695">
    <property type="entry name" value="Diacylglyc_glucosyltr_N"/>
</dbReference>
<evidence type="ECO:0000259" key="5">
    <source>
        <dbReference type="Pfam" id="PF04101"/>
    </source>
</evidence>
<reference evidence="7" key="1">
    <citation type="submission" date="2021-03" db="EMBL/GenBank/DDBJ databases">
        <title>Antimicrobial resistance genes in bacteria isolated from Japanese honey, and their potential for conferring macrolide and lincosamide resistance in the American foulbrood pathogen Paenibacillus larvae.</title>
        <authorList>
            <person name="Okamoto M."/>
            <person name="Kumagai M."/>
            <person name="Kanamori H."/>
            <person name="Takamatsu D."/>
        </authorList>
    </citation>
    <scope>NUCLEOTIDE SEQUENCE</scope>
    <source>
        <strain evidence="7">J43TS3</strain>
    </source>
</reference>
<dbReference type="PANTHER" id="PTHR43025:SF3">
    <property type="entry name" value="MONOGALACTOSYLDIACYLGLYCEROL SYNTHASE 1, CHLOROPLASTIC"/>
    <property type="match status" value="1"/>
</dbReference>
<evidence type="ECO:0000256" key="1">
    <source>
        <dbReference type="ARBA" id="ARBA00004370"/>
    </source>
</evidence>